<proteinExistence type="predicted"/>
<dbReference type="InterPro" id="IPR027417">
    <property type="entry name" value="P-loop_NTPase"/>
</dbReference>
<evidence type="ECO:0000313" key="5">
    <source>
        <dbReference type="Proteomes" id="UP000267077"/>
    </source>
</evidence>
<dbReference type="AlphaFoldDB" id="A0A3S0WRY0"/>
<dbReference type="PANTHER" id="PTHR46844:SF1">
    <property type="entry name" value="SLR5058 PROTEIN"/>
    <property type="match status" value="1"/>
</dbReference>
<keyword evidence="5" id="KW-1185">Reference proteome</keyword>
<gene>
    <name evidence="4" type="ORF">EKH79_00335</name>
</gene>
<evidence type="ECO:0000259" key="2">
    <source>
        <dbReference type="Pfam" id="PF05729"/>
    </source>
</evidence>
<feature type="domain" description="NACHT" evidence="2">
    <location>
        <begin position="226"/>
        <end position="367"/>
    </location>
</feature>
<dbReference type="InterPro" id="IPR054735">
    <property type="entry name" value="NCH1"/>
</dbReference>
<feature type="domain" description="NACHT C-terminal Helical" evidence="3">
    <location>
        <begin position="584"/>
        <end position="753"/>
    </location>
</feature>
<keyword evidence="1" id="KW-0175">Coiled coil</keyword>
<reference evidence="4 5" key="1">
    <citation type="submission" date="2018-12" db="EMBL/GenBank/DDBJ databases">
        <title>Dyella dinghuensis sp. nov. DHOA06 and Dyella choica sp. nov. 4M-K27, isolated from forest soil.</title>
        <authorList>
            <person name="Qiu L.-H."/>
            <person name="Gao Z.-H."/>
        </authorList>
    </citation>
    <scope>NUCLEOTIDE SEQUENCE [LARGE SCALE GENOMIC DNA]</scope>
    <source>
        <strain evidence="4 5">DHOA06</strain>
    </source>
</reference>
<dbReference type="PANTHER" id="PTHR46844">
    <property type="entry name" value="SLR5058 PROTEIN"/>
    <property type="match status" value="1"/>
</dbReference>
<dbReference type="Proteomes" id="UP000267077">
    <property type="component" value="Unassembled WGS sequence"/>
</dbReference>
<comment type="caution">
    <text evidence="4">The sequence shown here is derived from an EMBL/GenBank/DDBJ whole genome shotgun (WGS) entry which is preliminary data.</text>
</comment>
<dbReference type="InterPro" id="IPR007111">
    <property type="entry name" value="NACHT_NTPase"/>
</dbReference>
<dbReference type="EMBL" id="RYZR01000001">
    <property type="protein sequence ID" value="RUL67089.1"/>
    <property type="molecule type" value="Genomic_DNA"/>
</dbReference>
<evidence type="ECO:0000259" key="3">
    <source>
        <dbReference type="Pfam" id="PF22728"/>
    </source>
</evidence>
<dbReference type="Pfam" id="PF05729">
    <property type="entry name" value="NACHT"/>
    <property type="match status" value="1"/>
</dbReference>
<dbReference type="RefSeq" id="WP_126671800.1">
    <property type="nucleotide sequence ID" value="NZ_RYZR01000001.1"/>
</dbReference>
<evidence type="ECO:0000313" key="4">
    <source>
        <dbReference type="EMBL" id="RUL67089.1"/>
    </source>
</evidence>
<dbReference type="SUPFAM" id="SSF52540">
    <property type="entry name" value="P-loop containing nucleoside triphosphate hydrolases"/>
    <property type="match status" value="1"/>
</dbReference>
<evidence type="ECO:0000256" key="1">
    <source>
        <dbReference type="SAM" id="Coils"/>
    </source>
</evidence>
<name>A0A3S0WRY0_9GAMM</name>
<sequence length="761" mass="85790">MFVPSKRQTVDHLHEMKDEVGELHPLLNVLFKKLPDIERVHYNQGNNELGADFILYRRDPALLRTTCIGVVVKIGTIRQNTTEVERQIKECFVPRKAEDGVEIQIKEVWVVSSQDITKNARDVLNKQYSDKKIEFIASQDLANLIDRYAPDSFVTTSPALQSFAENTSNGIAAEDQRSLIVPGLETFYVEPVVMRKEFDGYGNAKPKKLPSGVEALLRALSDSSLSIIQAGAGGGKSRLARELVKTCLTTPEFADGSLLPVLLHSKLFSTKPLEQLSTECCRVRKLAGSDGRVLLILDGFDELDMTDQDRKCFVDAMTKAAAQSNACIVLMSRPFNEVAVLSSKLQSTNVYNIEPLRGARAIALLSKIAGQIDVKSRLMSDLNNSPLLRALEGAPIAYILLGKLIVDNQQDLPSNLTELFQKYTEIVLGRWEVAKGLRSQQEYEVIVEILTWLAVYMLDNELYEVAKSEICQWAKAYCSDRGIAIDVDGLLRRMTSRDSILYGRSDTDVVGFRHRAFAEFFYARSLDKKSDVSLEKSVFSPYWINTYYFLTGIKRDCPDLLESLLAVQLDLTTRRFIRAINFGNFLLAGYLTPVRVSKRAIVAMAQDLADIYVESITPGNKGVFAQFPILQLLCFFTSSYRAQYGYKHFRDSLEEAIFEVEQDVRSPRNALTLFMLDNAYREAGGDLRFDSLIQLYGEALPLVVKLGITHEAEEMKSASDKVKRLERNLRRSFRANTSSSTFLNKLYNVPVQDLDKPINWN</sequence>
<dbReference type="Gene3D" id="3.40.50.300">
    <property type="entry name" value="P-loop containing nucleotide triphosphate hydrolases"/>
    <property type="match status" value="1"/>
</dbReference>
<accession>A0A3S0WRY0</accession>
<dbReference type="Pfam" id="PF22728">
    <property type="entry name" value="NCH1"/>
    <property type="match status" value="1"/>
</dbReference>
<organism evidence="4 5">
    <name type="scientific">Dyella dinghuensis</name>
    <dbReference type="NCBI Taxonomy" id="1920169"/>
    <lineage>
        <taxon>Bacteria</taxon>
        <taxon>Pseudomonadati</taxon>
        <taxon>Pseudomonadota</taxon>
        <taxon>Gammaproteobacteria</taxon>
        <taxon>Lysobacterales</taxon>
        <taxon>Rhodanobacteraceae</taxon>
        <taxon>Dyella</taxon>
    </lineage>
</organism>
<feature type="coiled-coil region" evidence="1">
    <location>
        <begin position="708"/>
        <end position="735"/>
    </location>
</feature>
<dbReference type="OrthoDB" id="6064495at2"/>
<protein>
    <submittedName>
        <fullName evidence="4">NACHT domain-containing protein</fullName>
    </submittedName>
</protein>